<keyword evidence="1" id="KW-0732">Signal</keyword>
<gene>
    <name evidence="5" type="ORF">CONLIGDRAFT_687342</name>
</gene>
<dbReference type="InParanoid" id="A0A1J7IYM3"/>
<evidence type="ECO:0000313" key="6">
    <source>
        <dbReference type="Proteomes" id="UP000182658"/>
    </source>
</evidence>
<dbReference type="PANTHER" id="PTHR43037">
    <property type="entry name" value="UNNAMED PRODUCT-RELATED"/>
    <property type="match status" value="1"/>
</dbReference>
<sequence length="305" mass="33842">MADMEPIDPGHPYSATKHISFQLFRQAVSAAPYGYDHYISLPPAYDLQHDKKWPLVLFLHGAGESKRGPNESYACLRHGVPKIILCYDKLKSGETPAIDIPLAPRLGGRNPNQGRKRADGDLSVTPVPEEVCKTVAEGFITLTPILDMNEGYGWNASVLTSLLDSVIPQYRIDPSRVHLTGFSMGGYGTWDLALHTPERFATLTPICGGGDRLRVTHIKDIPQWVHHGELDDIIPISASEEMVKALRAVGARDVRFTRYPDAAHDSWTAAYNTLDVWKWMLETKKERTPGAVVLPAEDKVQVPLV</sequence>
<feature type="region of interest" description="Disordered" evidence="3">
    <location>
        <begin position="102"/>
        <end position="123"/>
    </location>
</feature>
<dbReference type="PANTHER" id="PTHR43037:SF5">
    <property type="entry name" value="FERULOYL ESTERASE"/>
    <property type="match status" value="1"/>
</dbReference>
<evidence type="ECO:0000256" key="1">
    <source>
        <dbReference type="ARBA" id="ARBA00022729"/>
    </source>
</evidence>
<accession>A0A1J7IYM3</accession>
<dbReference type="InterPro" id="IPR029058">
    <property type="entry name" value="AB_hydrolase_fold"/>
</dbReference>
<dbReference type="GO" id="GO:0016787">
    <property type="term" value="F:hydrolase activity"/>
    <property type="evidence" value="ECO:0007669"/>
    <property type="project" value="UniProtKB-KW"/>
</dbReference>
<dbReference type="EMBL" id="KV875111">
    <property type="protein sequence ID" value="OIW22688.1"/>
    <property type="molecule type" value="Genomic_DNA"/>
</dbReference>
<organism evidence="5 6">
    <name type="scientific">Coniochaeta ligniaria NRRL 30616</name>
    <dbReference type="NCBI Taxonomy" id="1408157"/>
    <lineage>
        <taxon>Eukaryota</taxon>
        <taxon>Fungi</taxon>
        <taxon>Dikarya</taxon>
        <taxon>Ascomycota</taxon>
        <taxon>Pezizomycotina</taxon>
        <taxon>Sordariomycetes</taxon>
        <taxon>Sordariomycetidae</taxon>
        <taxon>Coniochaetales</taxon>
        <taxon>Coniochaetaceae</taxon>
        <taxon>Coniochaeta</taxon>
    </lineage>
</organism>
<name>A0A1J7IYM3_9PEZI</name>
<evidence type="ECO:0000256" key="3">
    <source>
        <dbReference type="SAM" id="MobiDB-lite"/>
    </source>
</evidence>
<dbReference type="STRING" id="1408157.A0A1J7IYM3"/>
<dbReference type="OrthoDB" id="2152248at2759"/>
<evidence type="ECO:0000313" key="5">
    <source>
        <dbReference type="EMBL" id="OIW22688.1"/>
    </source>
</evidence>
<protein>
    <submittedName>
        <fullName evidence="5">Alpha/beta-hydrolase</fullName>
    </submittedName>
</protein>
<reference evidence="5 6" key="1">
    <citation type="submission" date="2016-10" db="EMBL/GenBank/DDBJ databases">
        <title>Draft genome sequence of Coniochaeta ligniaria NRRL30616, a lignocellulolytic fungus for bioabatement of inhibitors in plant biomass hydrolysates.</title>
        <authorList>
            <consortium name="DOE Joint Genome Institute"/>
            <person name="Jimenez D.J."/>
            <person name="Hector R.E."/>
            <person name="Riley R."/>
            <person name="Sun H."/>
            <person name="Grigoriev I.V."/>
            <person name="Van Elsas J.D."/>
            <person name="Nichols N.N."/>
        </authorList>
    </citation>
    <scope>NUCLEOTIDE SEQUENCE [LARGE SCALE GENOMIC DNA]</scope>
    <source>
        <strain evidence="5 6">NRRL 30616</strain>
    </source>
</reference>
<keyword evidence="6" id="KW-1185">Reference proteome</keyword>
<dbReference type="InterPro" id="IPR003140">
    <property type="entry name" value="PLipase/COase/thioEstase"/>
</dbReference>
<dbReference type="Pfam" id="PF02230">
    <property type="entry name" value="Abhydrolase_2"/>
    <property type="match status" value="1"/>
</dbReference>
<evidence type="ECO:0000256" key="2">
    <source>
        <dbReference type="ARBA" id="ARBA00022801"/>
    </source>
</evidence>
<dbReference type="InterPro" id="IPR050955">
    <property type="entry name" value="Plant_Biomass_Hydrol_Est"/>
</dbReference>
<proteinExistence type="predicted"/>
<feature type="domain" description="Phospholipase/carboxylesterase/thioesterase" evidence="4">
    <location>
        <begin position="158"/>
        <end position="269"/>
    </location>
</feature>
<dbReference type="AlphaFoldDB" id="A0A1J7IYM3"/>
<dbReference type="Proteomes" id="UP000182658">
    <property type="component" value="Unassembled WGS sequence"/>
</dbReference>
<evidence type="ECO:0000259" key="4">
    <source>
        <dbReference type="Pfam" id="PF02230"/>
    </source>
</evidence>
<dbReference type="SUPFAM" id="SSF53474">
    <property type="entry name" value="alpha/beta-Hydrolases"/>
    <property type="match status" value="1"/>
</dbReference>
<dbReference type="Gene3D" id="3.40.50.1820">
    <property type="entry name" value="alpha/beta hydrolase"/>
    <property type="match status" value="1"/>
</dbReference>
<keyword evidence="2 5" id="KW-0378">Hydrolase</keyword>